<reference evidence="2" key="1">
    <citation type="journal article" date="2023" name="PLoS Negl. Trop. Dis.">
        <title>A genome sequence for Biomphalaria pfeifferi, the major vector snail for the human-infecting parasite Schistosoma mansoni.</title>
        <authorList>
            <person name="Bu L."/>
            <person name="Lu L."/>
            <person name="Laidemitt M.R."/>
            <person name="Zhang S.M."/>
            <person name="Mutuku M."/>
            <person name="Mkoji G."/>
            <person name="Steinauer M."/>
            <person name="Loker E.S."/>
        </authorList>
    </citation>
    <scope>NUCLEOTIDE SEQUENCE</scope>
    <source>
        <strain evidence="2">KasaAsao</strain>
    </source>
</reference>
<dbReference type="InterPro" id="IPR011009">
    <property type="entry name" value="Kinase-like_dom_sf"/>
</dbReference>
<organism evidence="2 3">
    <name type="scientific">Biomphalaria pfeifferi</name>
    <name type="common">Bloodfluke planorb</name>
    <name type="synonym">Freshwater snail</name>
    <dbReference type="NCBI Taxonomy" id="112525"/>
    <lineage>
        <taxon>Eukaryota</taxon>
        <taxon>Metazoa</taxon>
        <taxon>Spiralia</taxon>
        <taxon>Lophotrochozoa</taxon>
        <taxon>Mollusca</taxon>
        <taxon>Gastropoda</taxon>
        <taxon>Heterobranchia</taxon>
        <taxon>Euthyneura</taxon>
        <taxon>Panpulmonata</taxon>
        <taxon>Hygrophila</taxon>
        <taxon>Lymnaeoidea</taxon>
        <taxon>Planorbidae</taxon>
        <taxon>Biomphalaria</taxon>
    </lineage>
</organism>
<protein>
    <submittedName>
        <fullName evidence="2">Retinal guanylyl cyclase 2</fullName>
    </submittedName>
</protein>
<evidence type="ECO:0000313" key="2">
    <source>
        <dbReference type="EMBL" id="KAK0060962.1"/>
    </source>
</evidence>
<name>A0AAD8FDI1_BIOPF</name>
<reference evidence="2" key="2">
    <citation type="submission" date="2023-04" db="EMBL/GenBank/DDBJ databases">
        <authorList>
            <person name="Bu L."/>
            <person name="Lu L."/>
            <person name="Laidemitt M.R."/>
            <person name="Zhang S.M."/>
            <person name="Mutuku M."/>
            <person name="Mkoji G."/>
            <person name="Steinauer M."/>
            <person name="Loker E.S."/>
        </authorList>
    </citation>
    <scope>NUCLEOTIDE SEQUENCE</scope>
    <source>
        <strain evidence="2">KasaAsao</strain>
        <tissue evidence="2">Whole Snail</tissue>
    </source>
</reference>
<proteinExistence type="predicted"/>
<dbReference type="Proteomes" id="UP001233172">
    <property type="component" value="Unassembled WGS sequence"/>
</dbReference>
<gene>
    <name evidence="2" type="ORF">Bpfe_009490</name>
</gene>
<feature type="non-terminal residue" evidence="2">
    <location>
        <position position="1"/>
    </location>
</feature>
<dbReference type="GO" id="GO:0004672">
    <property type="term" value="F:protein kinase activity"/>
    <property type="evidence" value="ECO:0007669"/>
    <property type="project" value="InterPro"/>
</dbReference>
<dbReference type="AlphaFoldDB" id="A0AAD8FDI1"/>
<dbReference type="EMBL" id="JASAOG010000032">
    <property type="protein sequence ID" value="KAK0060962.1"/>
    <property type="molecule type" value="Genomic_DNA"/>
</dbReference>
<feature type="domain" description="Protein kinase" evidence="1">
    <location>
        <begin position="1"/>
        <end position="49"/>
    </location>
</feature>
<evidence type="ECO:0000259" key="1">
    <source>
        <dbReference type="PROSITE" id="PS50011"/>
    </source>
</evidence>
<comment type="caution">
    <text evidence="2">The sequence shown here is derived from an EMBL/GenBank/DDBJ whole genome shotgun (WGS) entry which is preliminary data.</text>
</comment>
<dbReference type="SUPFAM" id="SSF56112">
    <property type="entry name" value="Protein kinase-like (PK-like)"/>
    <property type="match status" value="1"/>
</dbReference>
<evidence type="ECO:0000313" key="3">
    <source>
        <dbReference type="Proteomes" id="UP001233172"/>
    </source>
</evidence>
<feature type="non-terminal residue" evidence="2">
    <location>
        <position position="49"/>
    </location>
</feature>
<dbReference type="InterPro" id="IPR000719">
    <property type="entry name" value="Prot_kinase_dom"/>
</dbReference>
<accession>A0AAD8FDI1</accession>
<dbReference type="GO" id="GO:0005524">
    <property type="term" value="F:ATP binding"/>
    <property type="evidence" value="ECO:0007669"/>
    <property type="project" value="InterPro"/>
</dbReference>
<sequence length="49" mass="5472">LLWSAPELLRDPVLLQKGSEKGDLYAIAIIFQEVILRSEPYSTTGLTPE</sequence>
<dbReference type="PROSITE" id="PS50011">
    <property type="entry name" value="PROTEIN_KINASE_DOM"/>
    <property type="match status" value="1"/>
</dbReference>
<keyword evidence="3" id="KW-1185">Reference proteome</keyword>